<dbReference type="InterPro" id="IPR020841">
    <property type="entry name" value="PKS_Beta-ketoAc_synthase_dom"/>
</dbReference>
<dbReference type="InterPro" id="IPR016036">
    <property type="entry name" value="Malonyl_transacylase_ACP-bd"/>
</dbReference>
<dbReference type="Gene3D" id="3.40.366.10">
    <property type="entry name" value="Malonyl-Coenzyme A Acyl Carrier Protein, domain 2"/>
    <property type="match status" value="1"/>
</dbReference>
<evidence type="ECO:0000313" key="12">
    <source>
        <dbReference type="EMBL" id="KAL0636595.1"/>
    </source>
</evidence>
<feature type="active site" description="Proton donor; for dehydratase activity" evidence="8">
    <location>
        <position position="1171"/>
    </location>
</feature>
<feature type="region of interest" description="N-terminal hotdog fold" evidence="8">
    <location>
        <begin position="955"/>
        <end position="1090"/>
    </location>
</feature>
<dbReference type="Pfam" id="PF00698">
    <property type="entry name" value="Acyl_transf_1"/>
    <property type="match status" value="1"/>
</dbReference>
<dbReference type="InterPro" id="IPR013968">
    <property type="entry name" value="PKS_KR"/>
</dbReference>
<dbReference type="Pfam" id="PF13602">
    <property type="entry name" value="ADH_zinc_N_2"/>
    <property type="match status" value="1"/>
</dbReference>
<dbReference type="Pfam" id="PF08240">
    <property type="entry name" value="ADH_N"/>
    <property type="match status" value="1"/>
</dbReference>
<dbReference type="PROSITE" id="PS52019">
    <property type="entry name" value="PKS_MFAS_DH"/>
    <property type="match status" value="1"/>
</dbReference>
<keyword evidence="3" id="KW-0808">Transferase</keyword>
<dbReference type="InterPro" id="IPR016039">
    <property type="entry name" value="Thiolase-like"/>
</dbReference>
<dbReference type="InterPro" id="IPR020843">
    <property type="entry name" value="ER"/>
</dbReference>
<evidence type="ECO:0000256" key="2">
    <source>
        <dbReference type="ARBA" id="ARBA00022553"/>
    </source>
</evidence>
<evidence type="ECO:0000259" key="9">
    <source>
        <dbReference type="PROSITE" id="PS50075"/>
    </source>
</evidence>
<dbReference type="InterPro" id="IPR020807">
    <property type="entry name" value="PKS_DH"/>
</dbReference>
<reference evidence="12 13" key="1">
    <citation type="submission" date="2024-02" db="EMBL/GenBank/DDBJ databases">
        <title>Discinaceae phylogenomics.</title>
        <authorList>
            <person name="Dirks A.C."/>
            <person name="James T.Y."/>
        </authorList>
    </citation>
    <scope>NUCLEOTIDE SEQUENCE [LARGE SCALE GENOMIC DNA]</scope>
    <source>
        <strain evidence="12 13">ACD0624</strain>
    </source>
</reference>
<dbReference type="CDD" id="cd05195">
    <property type="entry name" value="enoyl_red"/>
    <property type="match status" value="1"/>
</dbReference>
<dbReference type="InterPro" id="IPR014043">
    <property type="entry name" value="Acyl_transferase_dom"/>
</dbReference>
<dbReference type="SUPFAM" id="SSF52151">
    <property type="entry name" value="FabD/lysophospholipase-like"/>
    <property type="match status" value="1"/>
</dbReference>
<feature type="region of interest" description="C-terminal hotdog fold" evidence="8">
    <location>
        <begin position="1103"/>
        <end position="1257"/>
    </location>
</feature>
<dbReference type="InterPro" id="IPR013154">
    <property type="entry name" value="ADH-like_N"/>
</dbReference>
<dbReference type="InterPro" id="IPR049552">
    <property type="entry name" value="PKS_DH_N"/>
</dbReference>
<dbReference type="InterPro" id="IPR018201">
    <property type="entry name" value="Ketoacyl_synth_AS"/>
</dbReference>
<dbReference type="SMART" id="SM00827">
    <property type="entry name" value="PKS_AT"/>
    <property type="match status" value="1"/>
</dbReference>
<evidence type="ECO:0000256" key="3">
    <source>
        <dbReference type="ARBA" id="ARBA00022679"/>
    </source>
</evidence>
<dbReference type="Pfam" id="PF16197">
    <property type="entry name" value="KAsynt_C_assoc"/>
    <property type="match status" value="1"/>
</dbReference>
<dbReference type="InterPro" id="IPR036736">
    <property type="entry name" value="ACP-like_sf"/>
</dbReference>
<gene>
    <name evidence="12" type="ORF">Q9L58_004440</name>
</gene>
<dbReference type="Gene3D" id="3.10.129.110">
    <property type="entry name" value="Polyketide synthase dehydratase"/>
    <property type="match status" value="1"/>
</dbReference>
<keyword evidence="7" id="KW-0012">Acyltransferase</keyword>
<dbReference type="InterPro" id="IPR050091">
    <property type="entry name" value="PKS_NRPS_Biosynth_Enz"/>
</dbReference>
<accession>A0ABR3GLB6</accession>
<dbReference type="SMART" id="SM00825">
    <property type="entry name" value="PKS_KS"/>
    <property type="match status" value="1"/>
</dbReference>
<dbReference type="PANTHER" id="PTHR43775:SF50">
    <property type="entry name" value="HIGHLY REDUCING POLYKETIDE SYNTHASE SRDA"/>
    <property type="match status" value="1"/>
</dbReference>
<dbReference type="Proteomes" id="UP001447188">
    <property type="component" value="Unassembled WGS sequence"/>
</dbReference>
<dbReference type="InterPro" id="IPR042104">
    <property type="entry name" value="PKS_dehydratase_sf"/>
</dbReference>
<feature type="domain" description="Ketosynthase family 3 (KS3)" evidence="10">
    <location>
        <begin position="38"/>
        <end position="464"/>
    </location>
</feature>
<dbReference type="InterPro" id="IPR001227">
    <property type="entry name" value="Ac_transferase_dom_sf"/>
</dbReference>
<evidence type="ECO:0000259" key="10">
    <source>
        <dbReference type="PROSITE" id="PS52004"/>
    </source>
</evidence>
<dbReference type="InterPro" id="IPR032821">
    <property type="entry name" value="PKS_assoc"/>
</dbReference>
<dbReference type="CDD" id="cd00833">
    <property type="entry name" value="PKS"/>
    <property type="match status" value="1"/>
</dbReference>
<keyword evidence="13" id="KW-1185">Reference proteome</keyword>
<keyword evidence="6" id="KW-0511">Multifunctional enzyme</keyword>
<organism evidence="12 13">
    <name type="scientific">Discina gigas</name>
    <dbReference type="NCBI Taxonomy" id="1032678"/>
    <lineage>
        <taxon>Eukaryota</taxon>
        <taxon>Fungi</taxon>
        <taxon>Dikarya</taxon>
        <taxon>Ascomycota</taxon>
        <taxon>Pezizomycotina</taxon>
        <taxon>Pezizomycetes</taxon>
        <taxon>Pezizales</taxon>
        <taxon>Discinaceae</taxon>
        <taxon>Discina</taxon>
    </lineage>
</organism>
<keyword evidence="1" id="KW-0596">Phosphopantetheine</keyword>
<dbReference type="Gene3D" id="3.90.180.10">
    <property type="entry name" value="Medium-chain alcohol dehydrogenases, catalytic domain"/>
    <property type="match status" value="1"/>
</dbReference>
<dbReference type="Gene3D" id="3.40.47.10">
    <property type="match status" value="1"/>
</dbReference>
<feature type="domain" description="PKS/mFAS DH" evidence="11">
    <location>
        <begin position="955"/>
        <end position="1257"/>
    </location>
</feature>
<dbReference type="PROSITE" id="PS00606">
    <property type="entry name" value="KS3_1"/>
    <property type="match status" value="1"/>
</dbReference>
<dbReference type="Gene3D" id="3.40.50.720">
    <property type="entry name" value="NAD(P)-binding Rossmann-like Domain"/>
    <property type="match status" value="2"/>
</dbReference>
<comment type="caution">
    <text evidence="12">The sequence shown here is derived from an EMBL/GenBank/DDBJ whole genome shotgun (WGS) entry which is preliminary data.</text>
</comment>
<dbReference type="PANTHER" id="PTHR43775">
    <property type="entry name" value="FATTY ACID SYNTHASE"/>
    <property type="match status" value="1"/>
</dbReference>
<proteinExistence type="predicted"/>
<feature type="domain" description="Carrier" evidence="9">
    <location>
        <begin position="2307"/>
        <end position="2385"/>
    </location>
</feature>
<dbReference type="InterPro" id="IPR049900">
    <property type="entry name" value="PKS_mFAS_DH"/>
</dbReference>
<evidence type="ECO:0000313" key="13">
    <source>
        <dbReference type="Proteomes" id="UP001447188"/>
    </source>
</evidence>
<dbReference type="InterPro" id="IPR014031">
    <property type="entry name" value="Ketoacyl_synth_C"/>
</dbReference>
<evidence type="ECO:0000256" key="4">
    <source>
        <dbReference type="ARBA" id="ARBA00022857"/>
    </source>
</evidence>
<dbReference type="Pfam" id="PF00109">
    <property type="entry name" value="ketoacyl-synt"/>
    <property type="match status" value="1"/>
</dbReference>
<evidence type="ECO:0008006" key="14">
    <source>
        <dbReference type="Google" id="ProtNLM"/>
    </source>
</evidence>
<dbReference type="SMART" id="SM00822">
    <property type="entry name" value="PKS_KR"/>
    <property type="match status" value="1"/>
</dbReference>
<evidence type="ECO:0000259" key="11">
    <source>
        <dbReference type="PROSITE" id="PS52019"/>
    </source>
</evidence>
<feature type="active site" description="Proton acceptor; for dehydratase activity" evidence="8">
    <location>
        <position position="987"/>
    </location>
</feature>
<dbReference type="SMART" id="SM00826">
    <property type="entry name" value="PKS_DH"/>
    <property type="match status" value="1"/>
</dbReference>
<dbReference type="EMBL" id="JBBBZM010000047">
    <property type="protein sequence ID" value="KAL0636595.1"/>
    <property type="molecule type" value="Genomic_DNA"/>
</dbReference>
<dbReference type="InterPro" id="IPR056501">
    <property type="entry name" value="NAD-bd_HRPKS_sdrA"/>
</dbReference>
<dbReference type="Pfam" id="PF08659">
    <property type="entry name" value="KR"/>
    <property type="match status" value="1"/>
</dbReference>
<dbReference type="InterPro" id="IPR014030">
    <property type="entry name" value="Ketoacyl_synth_N"/>
</dbReference>
<sequence length="2388" mass="260401">MAPISITPEPGNGTPSINLFSVPDFENLSFEKPLDQCPEPIAIIGMACRLPGDASTPSKLWDLLMAEKSGQCGVPSSRFNVDAFYHPSADRPGSMNMAGGYFIKDDIRQFENSFFGINNLEATYMDPQQRKLLEVVYECFESAGATLDGVSGADIGCYVGNFTIDYQIMQTRDPENMHRYMATGMGTTILGNRISHAFNLTGPSFVLDTACSSSLYCLHAACTALSAGECRAAVVAGANLITSPEQHIGTMKAGVLSATSTCHTFDASADGYGRADGVGALYVKRLSDALKDGDPIRAVIRGTATNSNGKTLGITLPSADGQEAVIRKAYKAAGGLDPNMTSYIECHGTGTPVGDPIEVEALSRVFSKGRSSNDPLLIGSVKTNLGHSEAASGISGLIKVVLALENNRIPASVGVKTLNPKLKINERNMRVVTKATQWPNRPVRRAGVNSFGYGGANAHAILESIDSVLPGYRESRNTPAWFKLQRDSFLLPFSASNEDSMRSTAKQIATRTDIDYSDLAYTLGVRRTHFGSRGFTIVDRKDVGGLNIDKLVSGGKREAPLPLAFIFTGQGAQWPQMGKEMMDEFPSFLRTIRELDSVLQGLPHPPSWTLEDAILEPAQSSMIHDVTRSQPLCTALQVALVQFLDKWGMRPTTVAGHSSGEIAAAYTAGLLTASQAIIIAYYRGYVVGKNTLTGAMAAAGMDHKVAQETINSLSLQDSVVVACVNSPESVTLSGDQTGIETIVQHLQSEGTFVRKLNTGGRAYHSHHMKAIGEEYQRLLEKVLRQYPTPKGASSDTCMISSVTGIAAPMKLGPAYWRKNLESPVLFYQAIERMAAVGQHIVEIGPHSALQLPIKQIRTALGITEEKLKYSTALTRGKNAVTCVLSLAGNLFLHGHSIDFEKVNAIDLPSSKMKIDVSALGKTIVDLPSYKWKYDNTLYYEPRTSKEFRNRKYPHHDLLGSQIQGGDGVGITWRNLLKTKDVPWLEDHKLEQTCVFPGAGYLAMAIEAISQASGRPLFEQGGYILRHISINKALVLPLEDVGIELFLTMRPERISSATTSKKWFEFEISSLQEGNTTNHCSGKIAFDPSPAPKSNKSEVNISEFTDSGIGRWYKQFTLSGLNFGTAFQSITEIQTHKKATILHAIATAPILQEYRTNDYPVSPYIVHPITLDACLQTSIIASTAGHIKDFKASVPLFIEHCHIRQPGMPNTLSTIESTSELKGVGFINARASLRDQADNVVVEMTGVRFIVYGGAAEYEDPLAARHPCLRVSWKPDISMFGAMIPESYLKAFTSSTPQPCSSESLHKMLAVLDLLAHKKPTMRILELGGDENEGVSTAILKVLGSGLLHKRLKSYATGRITEGGIFSAEDNETSKNMGFDSKIQEQPSDAFDLIILSDEVSVDAYLTSKLEIIKSLLVEGGYLLATTNVTGSNLETNNFSVVRVSPAYDAGIILAKQISAPSPKAHMDEKIFLIVDSMLKPFNEALASNIYSQTGVEVKQLTLRDCKKTTIPRKSKVIVTVELEKPFLSHMNDEEMAQLKAITDNATDIIWVTGGGTLTGNIPELSLVSGLSRAIMLEQPSLRFFTFDIDNTESDMKQTSLNILSLFEQPQGDFHDFEFVQQEDIVHVSRFMADEDLNSRFRQKMGGQAVMKTLEETPQARLQIDTVDVFNKICFQQEDPSTLKDNFVEVDVKAVGLNAKDVYVLSGKFETPGRTCSIDHSGVIRRVGSKVTSLKAGDRVVVMAPGWFKTAEQVPEWACQKMKDDEDFNTVATLGVVYSTALYGLRDRARLQAGETVLIHSGAGGLGIAAIEVALMIGAEVFTTVSTETKKDFLVERFGIPRDHIFSSRDSAFVEGILTATGGRGADVILNSLIGDLLHDTWRCCAPFGRFVEVGKRDILDAGKLDMKIFGRNATFTAFDLSELYSSDMTYYQDIWSSLLHETMTMYRQGKFRPFPQGVFDISDAPSAFRAFSNGNRVGKIVISFQNPQSLIMVVPPKHEARFSPEKSYLMIGCLGGLGRSLSKWMVSRGARRFVFLGRTGADRPVARKLVDDLEASGATVAVVRGDVGVRCHVERAVERSQQLGPIGGVIQGAMGLSEALFTSMSNSAWHTGIQPKLEGTFNLHHALLGKDADLEFFLMTSSVSGSVGTATESNYCAANGFLDAFARYRRGLGKPATSVGLGMISEVGYLHENPEIEAMLLRKGIQALPEEEFIQIIDLALTGRGLTDEYTYDESSLSHILTGLEVSGLLEMRKGGFEGNNPVLTDPRACVLAAMLDDSYGSTQNKQTGNLPAELVKVLEASGEGATLLEAILEIVKKRFSDLVLIPLGQVDVVKPLGEYGMDSMIAAEFRTWFYQTFKVDVPFLELLSKSVSVKSLSELVDQEISLL</sequence>
<dbReference type="SMART" id="SM00829">
    <property type="entry name" value="PKS_ER"/>
    <property type="match status" value="1"/>
</dbReference>
<dbReference type="InterPro" id="IPR016035">
    <property type="entry name" value="Acyl_Trfase/lysoPLipase"/>
</dbReference>
<dbReference type="Pfam" id="PF23114">
    <property type="entry name" value="NAD-bd_HRPKS_sdrA"/>
    <property type="match status" value="1"/>
</dbReference>
<keyword evidence="4" id="KW-0521">NADP</keyword>
<dbReference type="SUPFAM" id="SSF47336">
    <property type="entry name" value="ACP-like"/>
    <property type="match status" value="1"/>
</dbReference>
<protein>
    <recommendedName>
        <fullName evidence="14">Polyketide synthase</fullName>
    </recommendedName>
</protein>
<evidence type="ECO:0000256" key="8">
    <source>
        <dbReference type="PROSITE-ProRule" id="PRU01363"/>
    </source>
</evidence>
<dbReference type="InterPro" id="IPR049551">
    <property type="entry name" value="PKS_DH_C"/>
</dbReference>
<dbReference type="Pfam" id="PF02801">
    <property type="entry name" value="Ketoacyl-synt_C"/>
    <property type="match status" value="1"/>
</dbReference>
<dbReference type="InterPro" id="IPR011032">
    <property type="entry name" value="GroES-like_sf"/>
</dbReference>
<dbReference type="Pfam" id="PF00550">
    <property type="entry name" value="PP-binding"/>
    <property type="match status" value="1"/>
</dbReference>
<evidence type="ECO:0000256" key="5">
    <source>
        <dbReference type="ARBA" id="ARBA00023002"/>
    </source>
</evidence>
<dbReference type="SUPFAM" id="SSF51735">
    <property type="entry name" value="NAD(P)-binding Rossmann-fold domains"/>
    <property type="match status" value="2"/>
</dbReference>
<dbReference type="PROSITE" id="PS52004">
    <property type="entry name" value="KS3_2"/>
    <property type="match status" value="1"/>
</dbReference>
<dbReference type="InterPro" id="IPR036291">
    <property type="entry name" value="NAD(P)-bd_dom_sf"/>
</dbReference>
<dbReference type="PROSITE" id="PS50075">
    <property type="entry name" value="CARRIER"/>
    <property type="match status" value="1"/>
</dbReference>
<dbReference type="SUPFAM" id="SSF55048">
    <property type="entry name" value="Probable ACP-binding domain of malonyl-CoA ACP transacylase"/>
    <property type="match status" value="1"/>
</dbReference>
<dbReference type="InterPro" id="IPR009081">
    <property type="entry name" value="PP-bd_ACP"/>
</dbReference>
<dbReference type="InterPro" id="IPR057326">
    <property type="entry name" value="KR_dom"/>
</dbReference>
<dbReference type="Pfam" id="PF21089">
    <property type="entry name" value="PKS_DH_N"/>
    <property type="match status" value="1"/>
</dbReference>
<evidence type="ECO:0000256" key="7">
    <source>
        <dbReference type="ARBA" id="ARBA00023315"/>
    </source>
</evidence>
<name>A0ABR3GLB6_9PEZI</name>
<dbReference type="SUPFAM" id="SSF50129">
    <property type="entry name" value="GroES-like"/>
    <property type="match status" value="1"/>
</dbReference>
<keyword evidence="5" id="KW-0560">Oxidoreductase</keyword>
<dbReference type="Gene3D" id="3.30.70.3290">
    <property type="match status" value="1"/>
</dbReference>
<dbReference type="Pfam" id="PF14765">
    <property type="entry name" value="PS-DH"/>
    <property type="match status" value="1"/>
</dbReference>
<keyword evidence="2" id="KW-0597">Phosphoprotein</keyword>
<evidence type="ECO:0000256" key="1">
    <source>
        <dbReference type="ARBA" id="ARBA00022450"/>
    </source>
</evidence>
<evidence type="ECO:0000256" key="6">
    <source>
        <dbReference type="ARBA" id="ARBA00023268"/>
    </source>
</evidence>
<dbReference type="SUPFAM" id="SSF53901">
    <property type="entry name" value="Thiolase-like"/>
    <property type="match status" value="1"/>
</dbReference>